<dbReference type="PRINTS" id="PR01609">
    <property type="entry name" value="CD36FAMILY"/>
</dbReference>
<reference evidence="10" key="1">
    <citation type="submission" date="2017-02" db="UniProtKB">
        <authorList>
            <consortium name="WormBaseParasite"/>
        </authorList>
    </citation>
    <scope>IDENTIFICATION</scope>
</reference>
<name>A0A0M3KEH2_ANISI</name>
<gene>
    <name evidence="8" type="ORF">ASIM_LOCUS18770</name>
</gene>
<comment type="similarity">
    <text evidence="2">Belongs to the CD36 family.</text>
</comment>
<dbReference type="InterPro" id="IPR002159">
    <property type="entry name" value="CD36_fam"/>
</dbReference>
<evidence type="ECO:0000256" key="1">
    <source>
        <dbReference type="ARBA" id="ARBA00004370"/>
    </source>
</evidence>
<dbReference type="WBParaSite" id="ASIM_0001937901-mRNA-1">
    <property type="protein sequence ID" value="ASIM_0001937901-mRNA-1"/>
    <property type="gene ID" value="ASIM_0001937901"/>
</dbReference>
<keyword evidence="6" id="KW-0325">Glycoprotein</keyword>
<dbReference type="Pfam" id="PF01130">
    <property type="entry name" value="CD36"/>
    <property type="match status" value="1"/>
</dbReference>
<accession>A0A0M3KEH2</accession>
<evidence type="ECO:0000256" key="3">
    <source>
        <dbReference type="ARBA" id="ARBA00022692"/>
    </source>
</evidence>
<evidence type="ECO:0000313" key="8">
    <source>
        <dbReference type="EMBL" id="VDK66142.1"/>
    </source>
</evidence>
<dbReference type="PANTHER" id="PTHR11923">
    <property type="entry name" value="SCAVENGER RECEPTOR CLASS B TYPE-1 SR-B1"/>
    <property type="match status" value="1"/>
</dbReference>
<dbReference type="PANTHER" id="PTHR11923:SF51">
    <property type="entry name" value="LYSOSOME MEMBRANE PROTEIN 2"/>
    <property type="match status" value="1"/>
</dbReference>
<dbReference type="AlphaFoldDB" id="A0A0M3KEH2"/>
<proteinExistence type="inferred from homology"/>
<keyword evidence="3 7" id="KW-0812">Transmembrane</keyword>
<evidence type="ECO:0000256" key="5">
    <source>
        <dbReference type="ARBA" id="ARBA00023136"/>
    </source>
</evidence>
<organism evidence="10">
    <name type="scientific">Anisakis simplex</name>
    <name type="common">Herring worm</name>
    <dbReference type="NCBI Taxonomy" id="6269"/>
    <lineage>
        <taxon>Eukaryota</taxon>
        <taxon>Metazoa</taxon>
        <taxon>Ecdysozoa</taxon>
        <taxon>Nematoda</taxon>
        <taxon>Chromadorea</taxon>
        <taxon>Rhabditida</taxon>
        <taxon>Spirurina</taxon>
        <taxon>Ascaridomorpha</taxon>
        <taxon>Ascaridoidea</taxon>
        <taxon>Anisakidae</taxon>
        <taxon>Anisakis</taxon>
        <taxon>Anisakis simplex complex</taxon>
    </lineage>
</organism>
<keyword evidence="5 7" id="KW-0472">Membrane</keyword>
<keyword evidence="4 7" id="KW-1133">Transmembrane helix</keyword>
<evidence type="ECO:0000313" key="9">
    <source>
        <dbReference type="Proteomes" id="UP000267096"/>
    </source>
</evidence>
<reference evidence="8 9" key="2">
    <citation type="submission" date="2018-11" db="EMBL/GenBank/DDBJ databases">
        <authorList>
            <consortium name="Pathogen Informatics"/>
        </authorList>
    </citation>
    <scope>NUCLEOTIDE SEQUENCE [LARGE SCALE GENOMIC DNA]</scope>
</reference>
<evidence type="ECO:0000313" key="10">
    <source>
        <dbReference type="WBParaSite" id="ASIM_0001937901-mRNA-1"/>
    </source>
</evidence>
<evidence type="ECO:0000256" key="2">
    <source>
        <dbReference type="ARBA" id="ARBA00010532"/>
    </source>
</evidence>
<sequence length="147" mass="16961">MKFLITSIATLLIGAVSITIGILLLTFFPLRIDNEVAKRIYLGYNENGTYNDMTLKWIDPEYSMMLQIWIFSLENEEDVIKNGAFPNFTQKGPYSFTEVQHKEHINFLMNATRVTYRNKRFYTFDANSSCASCSLGDQVTFPNVVFQ</sequence>
<keyword evidence="9" id="KW-1185">Reference proteome</keyword>
<dbReference type="GO" id="GO:0005737">
    <property type="term" value="C:cytoplasm"/>
    <property type="evidence" value="ECO:0007669"/>
    <property type="project" value="TreeGrafter"/>
</dbReference>
<evidence type="ECO:0000256" key="6">
    <source>
        <dbReference type="ARBA" id="ARBA00023180"/>
    </source>
</evidence>
<dbReference type="GO" id="GO:0016020">
    <property type="term" value="C:membrane"/>
    <property type="evidence" value="ECO:0007669"/>
    <property type="project" value="UniProtKB-SubCell"/>
</dbReference>
<dbReference type="OrthoDB" id="18585at2759"/>
<feature type="transmembrane region" description="Helical" evidence="7">
    <location>
        <begin position="6"/>
        <end position="30"/>
    </location>
</feature>
<protein>
    <submittedName>
        <fullName evidence="10">Secreted protein</fullName>
    </submittedName>
</protein>
<dbReference type="Proteomes" id="UP000267096">
    <property type="component" value="Unassembled WGS sequence"/>
</dbReference>
<evidence type="ECO:0000256" key="7">
    <source>
        <dbReference type="SAM" id="Phobius"/>
    </source>
</evidence>
<comment type="subcellular location">
    <subcellularLocation>
        <location evidence="1">Membrane</location>
    </subcellularLocation>
</comment>
<dbReference type="EMBL" id="UYRR01036064">
    <property type="protein sequence ID" value="VDK66142.1"/>
    <property type="molecule type" value="Genomic_DNA"/>
</dbReference>
<dbReference type="GO" id="GO:0005044">
    <property type="term" value="F:scavenger receptor activity"/>
    <property type="evidence" value="ECO:0007669"/>
    <property type="project" value="TreeGrafter"/>
</dbReference>
<evidence type="ECO:0000256" key="4">
    <source>
        <dbReference type="ARBA" id="ARBA00022989"/>
    </source>
</evidence>